<organism evidence="1 2">
    <name type="scientific">Xenorhabdus lircayensis</name>
    <dbReference type="NCBI Taxonomy" id="2763499"/>
    <lineage>
        <taxon>Bacteria</taxon>
        <taxon>Pseudomonadati</taxon>
        <taxon>Pseudomonadota</taxon>
        <taxon>Gammaproteobacteria</taxon>
        <taxon>Enterobacterales</taxon>
        <taxon>Morganellaceae</taxon>
        <taxon>Xenorhabdus</taxon>
    </lineage>
</organism>
<proteinExistence type="predicted"/>
<accession>A0ABS0U7S2</accession>
<name>A0ABS0U7S2_9GAMM</name>
<comment type="caution">
    <text evidence="1">The sequence shown here is derived from an EMBL/GenBank/DDBJ whole genome shotgun (WGS) entry which is preliminary data.</text>
</comment>
<reference evidence="1 2" key="1">
    <citation type="submission" date="2020-08" db="EMBL/GenBank/DDBJ databases">
        <title>Description of Xenorhabdus lircayensis sp. nov., the symbiotic bacterium associated with the entomopathogenic nematode Steirnernema unicornum.</title>
        <authorList>
            <person name="Castaneda-Alvarez C."/>
            <person name="Prodan S."/>
            <person name="Zamorano A."/>
            <person name="San-Blas E."/>
            <person name="Aballay E."/>
        </authorList>
    </citation>
    <scope>NUCLEOTIDE SEQUENCE [LARGE SCALE GENOMIC DNA]</scope>
    <source>
        <strain evidence="1 2">VLS</strain>
    </source>
</reference>
<dbReference type="RefSeq" id="WP_198690707.1">
    <property type="nucleotide sequence ID" value="NZ_CAWPUD010000052.1"/>
</dbReference>
<sequence>MSKLNLTLPYYPLALAAKELQKEEIELLLLAQEGNITFYEYPDPTGGMLDWESLSAFDIGCMIS</sequence>
<dbReference type="EMBL" id="JACOII010000052">
    <property type="protein sequence ID" value="MBI6549934.1"/>
    <property type="molecule type" value="Genomic_DNA"/>
</dbReference>
<evidence type="ECO:0000313" key="1">
    <source>
        <dbReference type="EMBL" id="MBI6549934.1"/>
    </source>
</evidence>
<gene>
    <name evidence="1" type="ORF">H8A87_14770</name>
</gene>
<keyword evidence="2" id="KW-1185">Reference proteome</keyword>
<protein>
    <submittedName>
        <fullName evidence="1">Uncharacterized protein</fullName>
    </submittedName>
</protein>
<dbReference type="Proteomes" id="UP000696184">
    <property type="component" value="Unassembled WGS sequence"/>
</dbReference>
<evidence type="ECO:0000313" key="2">
    <source>
        <dbReference type="Proteomes" id="UP000696184"/>
    </source>
</evidence>